<dbReference type="AlphaFoldDB" id="A0A9Q0SH50"/>
<dbReference type="PANTHER" id="PTHR36968:SF5">
    <property type="entry name" value="HOMEOBOX-DDT DOMAIN PROTEIN RLT2"/>
    <property type="match status" value="1"/>
</dbReference>
<protein>
    <submittedName>
        <fullName evidence="1">HOMEOBOX-DDT DOMAIN PROTEIN RLT2</fullName>
    </submittedName>
</protein>
<organism evidence="1 2">
    <name type="scientific">Salix viminalis</name>
    <name type="common">Common osier</name>
    <name type="synonym">Basket willow</name>
    <dbReference type="NCBI Taxonomy" id="40686"/>
    <lineage>
        <taxon>Eukaryota</taxon>
        <taxon>Viridiplantae</taxon>
        <taxon>Streptophyta</taxon>
        <taxon>Embryophyta</taxon>
        <taxon>Tracheophyta</taxon>
        <taxon>Spermatophyta</taxon>
        <taxon>Magnoliopsida</taxon>
        <taxon>eudicotyledons</taxon>
        <taxon>Gunneridae</taxon>
        <taxon>Pentapetalae</taxon>
        <taxon>rosids</taxon>
        <taxon>fabids</taxon>
        <taxon>Malpighiales</taxon>
        <taxon>Salicaceae</taxon>
        <taxon>Saliceae</taxon>
        <taxon>Salix</taxon>
    </lineage>
</organism>
<accession>A0A9Q0SH50</accession>
<name>A0A9Q0SH50_SALVM</name>
<dbReference type="Proteomes" id="UP001151529">
    <property type="component" value="Chromosome 7"/>
</dbReference>
<dbReference type="InterPro" id="IPR044977">
    <property type="entry name" value="RLT1-3"/>
</dbReference>
<keyword evidence="1" id="KW-0371">Homeobox</keyword>
<dbReference type="GO" id="GO:0006357">
    <property type="term" value="P:regulation of transcription by RNA polymerase II"/>
    <property type="evidence" value="ECO:0007669"/>
    <property type="project" value="InterPro"/>
</dbReference>
<dbReference type="GO" id="GO:0003677">
    <property type="term" value="F:DNA binding"/>
    <property type="evidence" value="ECO:0007669"/>
    <property type="project" value="UniProtKB-KW"/>
</dbReference>
<evidence type="ECO:0000313" key="2">
    <source>
        <dbReference type="Proteomes" id="UP001151529"/>
    </source>
</evidence>
<dbReference type="EMBL" id="JAPFFL010000014">
    <property type="protein sequence ID" value="KAJ6677599.1"/>
    <property type="molecule type" value="Genomic_DNA"/>
</dbReference>
<keyword evidence="1" id="KW-0238">DNA-binding</keyword>
<dbReference type="PANTHER" id="PTHR36968">
    <property type="entry name" value="HOMEOBOX-DDT DOMAIN PROTEIN RLT2"/>
    <property type="match status" value="1"/>
</dbReference>
<proteinExistence type="predicted"/>
<reference evidence="1" key="1">
    <citation type="submission" date="2022-11" db="EMBL/GenBank/DDBJ databases">
        <authorList>
            <person name="Hyden B.L."/>
            <person name="Feng K."/>
            <person name="Yates T."/>
            <person name="Jawdy S."/>
            <person name="Smart L.B."/>
            <person name="Muchero W."/>
        </authorList>
    </citation>
    <scope>NUCLEOTIDE SEQUENCE</scope>
    <source>
        <tissue evidence="1">Shoot tip</tissue>
    </source>
</reference>
<dbReference type="OrthoDB" id="1939577at2759"/>
<reference evidence="1" key="2">
    <citation type="journal article" date="2023" name="Int. J. Mol. Sci.">
        <title>De Novo Assembly and Annotation of 11 Diverse Shrub Willow (Salix) Genomes Reveals Novel Gene Organization in Sex-Linked Regions.</title>
        <authorList>
            <person name="Hyden B."/>
            <person name="Feng K."/>
            <person name="Yates T.B."/>
            <person name="Jawdy S."/>
            <person name="Cereghino C."/>
            <person name="Smart L.B."/>
            <person name="Muchero W."/>
        </authorList>
    </citation>
    <scope>NUCLEOTIDE SEQUENCE [LARGE SCALE GENOMIC DNA]</scope>
    <source>
        <tissue evidence="1">Shoot tip</tissue>
    </source>
</reference>
<sequence length="138" mass="15075">MKLPGNGMVNPAKNPNGTGKANATVDFIMQMYISLPQILTLLEVGMKRDYLSSNYETSSELLSSSDPSGCTAHDAFNTETAPVLPWLSQTTAAVALRIIEFDASISYMLHHKLDSRKDRSAGNFIVSTPFSEDLCLMI</sequence>
<evidence type="ECO:0000313" key="1">
    <source>
        <dbReference type="EMBL" id="KAJ6677599.1"/>
    </source>
</evidence>
<keyword evidence="2" id="KW-1185">Reference proteome</keyword>
<gene>
    <name evidence="1" type="ORF">OIU85_008197</name>
</gene>
<comment type="caution">
    <text evidence="1">The sequence shown here is derived from an EMBL/GenBank/DDBJ whole genome shotgun (WGS) entry which is preliminary data.</text>
</comment>